<keyword evidence="4" id="KW-1185">Reference proteome</keyword>
<dbReference type="Proteomes" id="UP001597052">
    <property type="component" value="Unassembled WGS sequence"/>
</dbReference>
<feature type="domain" description="UspA" evidence="2">
    <location>
        <begin position="1"/>
        <end position="139"/>
    </location>
</feature>
<evidence type="ECO:0000256" key="1">
    <source>
        <dbReference type="ARBA" id="ARBA00008791"/>
    </source>
</evidence>
<dbReference type="InterPro" id="IPR014729">
    <property type="entry name" value="Rossmann-like_a/b/a_fold"/>
</dbReference>
<organism evidence="3 4">
    <name type="scientific">Halohasta litorea</name>
    <dbReference type="NCBI Taxonomy" id="869891"/>
    <lineage>
        <taxon>Archaea</taxon>
        <taxon>Methanobacteriati</taxon>
        <taxon>Methanobacteriota</taxon>
        <taxon>Stenosarchaea group</taxon>
        <taxon>Halobacteria</taxon>
        <taxon>Halobacteriales</taxon>
        <taxon>Haloferacaceae</taxon>
        <taxon>Halohasta</taxon>
    </lineage>
</organism>
<dbReference type="EMBL" id="JBHUDM010000001">
    <property type="protein sequence ID" value="MFD1641106.1"/>
    <property type="molecule type" value="Genomic_DNA"/>
</dbReference>
<comment type="caution">
    <text evidence="3">The sequence shown here is derived from an EMBL/GenBank/DDBJ whole genome shotgun (WGS) entry which is preliminary data.</text>
</comment>
<accession>A0ABD6D4D8</accession>
<dbReference type="RefSeq" id="WP_256394793.1">
    <property type="nucleotide sequence ID" value="NZ_JANHDJ010000001.1"/>
</dbReference>
<sequence>MYSEILLPTDGGPASEAAIDHAVELAAETDARLHGLYVLDTTAYPALDAGREAVLGALKEEGREALEGVTDAAEDAGVAVVSELISETPHRGIIEYATDNDIDLIVMGTHGRTGLDRYLLGSVTERIVRTSEIPVLTVRAPEDDT</sequence>
<dbReference type="Gene3D" id="3.40.50.620">
    <property type="entry name" value="HUPs"/>
    <property type="match status" value="1"/>
</dbReference>
<dbReference type="PANTHER" id="PTHR46268">
    <property type="entry name" value="STRESS RESPONSE PROTEIN NHAX"/>
    <property type="match status" value="1"/>
</dbReference>
<protein>
    <submittedName>
        <fullName evidence="3">Universal stress protein</fullName>
    </submittedName>
</protein>
<dbReference type="SUPFAM" id="SSF52402">
    <property type="entry name" value="Adenine nucleotide alpha hydrolases-like"/>
    <property type="match status" value="1"/>
</dbReference>
<gene>
    <name evidence="3" type="ORF">ACFSBW_04350</name>
</gene>
<dbReference type="CDD" id="cd00293">
    <property type="entry name" value="USP-like"/>
    <property type="match status" value="1"/>
</dbReference>
<comment type="similarity">
    <text evidence="1">Belongs to the universal stress protein A family.</text>
</comment>
<evidence type="ECO:0000259" key="2">
    <source>
        <dbReference type="Pfam" id="PF00582"/>
    </source>
</evidence>
<dbReference type="InterPro" id="IPR006016">
    <property type="entry name" value="UspA"/>
</dbReference>
<evidence type="ECO:0000313" key="3">
    <source>
        <dbReference type="EMBL" id="MFD1641106.1"/>
    </source>
</evidence>
<evidence type="ECO:0000313" key="4">
    <source>
        <dbReference type="Proteomes" id="UP001597052"/>
    </source>
</evidence>
<dbReference type="PRINTS" id="PR01438">
    <property type="entry name" value="UNVRSLSTRESS"/>
</dbReference>
<dbReference type="Pfam" id="PF00582">
    <property type="entry name" value="Usp"/>
    <property type="match status" value="1"/>
</dbReference>
<dbReference type="PANTHER" id="PTHR46268:SF6">
    <property type="entry name" value="UNIVERSAL STRESS PROTEIN UP12"/>
    <property type="match status" value="1"/>
</dbReference>
<proteinExistence type="inferred from homology"/>
<name>A0ABD6D4D8_9EURY</name>
<dbReference type="AlphaFoldDB" id="A0ABD6D4D8"/>
<reference evidence="3 4" key="1">
    <citation type="journal article" date="2019" name="Int. J. Syst. Evol. Microbiol.">
        <title>The Global Catalogue of Microorganisms (GCM) 10K type strain sequencing project: providing services to taxonomists for standard genome sequencing and annotation.</title>
        <authorList>
            <consortium name="The Broad Institute Genomics Platform"/>
            <consortium name="The Broad Institute Genome Sequencing Center for Infectious Disease"/>
            <person name="Wu L."/>
            <person name="Ma J."/>
        </authorList>
    </citation>
    <scope>NUCLEOTIDE SEQUENCE [LARGE SCALE GENOMIC DNA]</scope>
    <source>
        <strain evidence="3 4">CGMCC 1.10593</strain>
    </source>
</reference>
<dbReference type="InterPro" id="IPR006015">
    <property type="entry name" value="Universal_stress_UspA"/>
</dbReference>